<reference evidence="7 8" key="1">
    <citation type="journal article" date="2020" name="Biotechnol. Biofuels">
        <title>New insights from the biogas microbiome by comprehensive genome-resolved metagenomics of nearly 1600 species originating from multiple anaerobic digesters.</title>
        <authorList>
            <person name="Campanaro S."/>
            <person name="Treu L."/>
            <person name="Rodriguez-R L.M."/>
            <person name="Kovalovszki A."/>
            <person name="Ziels R.M."/>
            <person name="Maus I."/>
            <person name="Zhu X."/>
            <person name="Kougias P.G."/>
            <person name="Basile A."/>
            <person name="Luo G."/>
            <person name="Schluter A."/>
            <person name="Konstantinidis K.T."/>
            <person name="Angelidaki I."/>
        </authorList>
    </citation>
    <scope>NUCLEOTIDE SEQUENCE [LARGE SCALE GENOMIC DNA]</scope>
    <source>
        <strain evidence="7">AS06rmzACSIP_256</strain>
    </source>
</reference>
<dbReference type="EMBL" id="JAAYYV010000286">
    <property type="protein sequence ID" value="NLF54847.1"/>
    <property type="molecule type" value="Genomic_DNA"/>
</dbReference>
<evidence type="ECO:0000256" key="5">
    <source>
        <dbReference type="ARBA" id="ARBA00023002"/>
    </source>
</evidence>
<dbReference type="InterPro" id="IPR004183">
    <property type="entry name" value="Xdiol_dOase_suB"/>
</dbReference>
<organism evidence="7 8">
    <name type="scientific">Thauera phenolivorans</name>
    <dbReference type="NCBI Taxonomy" id="1792543"/>
    <lineage>
        <taxon>Bacteria</taxon>
        <taxon>Pseudomonadati</taxon>
        <taxon>Pseudomonadota</taxon>
        <taxon>Betaproteobacteria</taxon>
        <taxon>Rhodocyclales</taxon>
        <taxon>Zoogloeaceae</taxon>
        <taxon>Thauera</taxon>
    </lineage>
</organism>
<dbReference type="GO" id="GO:0008270">
    <property type="term" value="F:zinc ion binding"/>
    <property type="evidence" value="ECO:0007669"/>
    <property type="project" value="InterPro"/>
</dbReference>
<keyword evidence="7" id="KW-0223">Dioxygenase</keyword>
<dbReference type="CDD" id="cd07363">
    <property type="entry name" value="45_DOPA_Dioxygenase"/>
    <property type="match status" value="1"/>
</dbReference>
<evidence type="ECO:0000256" key="3">
    <source>
        <dbReference type="ARBA" id="ARBA00022723"/>
    </source>
</evidence>
<keyword evidence="5" id="KW-0560">Oxidoreductase</keyword>
<dbReference type="PANTHER" id="PTHR30096">
    <property type="entry name" value="4,5-DOPA DIOXYGENASE EXTRADIOL-LIKE PROTEIN"/>
    <property type="match status" value="1"/>
</dbReference>
<keyword evidence="4" id="KW-0862">Zinc</keyword>
<comment type="similarity">
    <text evidence="2">Belongs to the DODA-type extradiol aromatic ring-opening dioxygenase family.</text>
</comment>
<dbReference type="GO" id="GO:0008198">
    <property type="term" value="F:ferrous iron binding"/>
    <property type="evidence" value="ECO:0007669"/>
    <property type="project" value="InterPro"/>
</dbReference>
<feature type="domain" description="Extradiol ring-cleavage dioxygenase class III enzyme subunit B" evidence="6">
    <location>
        <begin position="22"/>
        <end position="237"/>
    </location>
</feature>
<evidence type="ECO:0000313" key="8">
    <source>
        <dbReference type="Proteomes" id="UP000536534"/>
    </source>
</evidence>
<keyword evidence="3" id="KW-0479">Metal-binding</keyword>
<dbReference type="Proteomes" id="UP000536534">
    <property type="component" value="Unassembled WGS sequence"/>
</dbReference>
<dbReference type="InterPro" id="IPR014436">
    <property type="entry name" value="Extradiol_dOase_DODA"/>
</dbReference>
<proteinExistence type="inferred from homology"/>
<protein>
    <submittedName>
        <fullName evidence="7">Dioxygenase</fullName>
    </submittedName>
</protein>
<evidence type="ECO:0000313" key="7">
    <source>
        <dbReference type="EMBL" id="NLF54847.1"/>
    </source>
</evidence>
<sequence>MTPLPSLFISHGSPMFAVEPGIAGAELAALAARLPRPQAIIVASPHWMSGRLSVTSIEHPETIHDFGGFPPQLYTLSYPAPGSPEWAERALEALAAAGIEARAERARGLDHGAWVPMMHMFPQADIPVLQLSLHPQFGPREHFALGRALAPLRTAGALIVGSGSLTHNLHEWRGGSVATEPYVTEFADWIARTLAEDDLEALLDYRARAPHAVRAHPTDEHLLPLMFARGAAGEHAQARRLAAEDVRYGMLAMDAYRFDEAA</sequence>
<dbReference type="PANTHER" id="PTHR30096:SF0">
    <property type="entry name" value="4,5-DOPA DIOXYGENASE EXTRADIOL-LIKE PROTEIN"/>
    <property type="match status" value="1"/>
</dbReference>
<name>A0A7X7LX51_9RHOO</name>
<dbReference type="Gene3D" id="3.40.830.10">
    <property type="entry name" value="LigB-like"/>
    <property type="match status" value="1"/>
</dbReference>
<dbReference type="PIRSF" id="PIRSF006157">
    <property type="entry name" value="Doxgns_DODA"/>
    <property type="match status" value="1"/>
</dbReference>
<comment type="caution">
    <text evidence="7">The sequence shown here is derived from an EMBL/GenBank/DDBJ whole genome shotgun (WGS) entry which is preliminary data.</text>
</comment>
<dbReference type="AlphaFoldDB" id="A0A7X7LX51"/>
<accession>A0A7X7LX51</accession>
<evidence type="ECO:0000256" key="4">
    <source>
        <dbReference type="ARBA" id="ARBA00022833"/>
    </source>
</evidence>
<gene>
    <name evidence="7" type="ORF">GX576_10735</name>
</gene>
<evidence type="ECO:0000259" key="6">
    <source>
        <dbReference type="Pfam" id="PF02900"/>
    </source>
</evidence>
<evidence type="ECO:0000256" key="2">
    <source>
        <dbReference type="ARBA" id="ARBA00007581"/>
    </source>
</evidence>
<dbReference type="GO" id="GO:0016702">
    <property type="term" value="F:oxidoreductase activity, acting on single donors with incorporation of molecular oxygen, incorporation of two atoms of oxygen"/>
    <property type="evidence" value="ECO:0007669"/>
    <property type="project" value="UniProtKB-ARBA"/>
</dbReference>
<evidence type="ECO:0000256" key="1">
    <source>
        <dbReference type="ARBA" id="ARBA00001947"/>
    </source>
</evidence>
<comment type="cofactor">
    <cofactor evidence="1">
        <name>Zn(2+)</name>
        <dbReference type="ChEBI" id="CHEBI:29105"/>
    </cofactor>
</comment>
<dbReference type="SUPFAM" id="SSF53213">
    <property type="entry name" value="LigB-like"/>
    <property type="match status" value="1"/>
</dbReference>
<dbReference type="Pfam" id="PF02900">
    <property type="entry name" value="LigB"/>
    <property type="match status" value="1"/>
</dbReference>